<organism evidence="1">
    <name type="scientific">bioreactor metagenome</name>
    <dbReference type="NCBI Taxonomy" id="1076179"/>
    <lineage>
        <taxon>unclassified sequences</taxon>
        <taxon>metagenomes</taxon>
        <taxon>ecological metagenomes</taxon>
    </lineage>
</organism>
<dbReference type="AlphaFoldDB" id="A0A644X5J7"/>
<evidence type="ECO:0008006" key="2">
    <source>
        <dbReference type="Google" id="ProtNLM"/>
    </source>
</evidence>
<name>A0A644X5J7_9ZZZZ</name>
<evidence type="ECO:0000313" key="1">
    <source>
        <dbReference type="EMBL" id="MPM09424.1"/>
    </source>
</evidence>
<dbReference type="InterPro" id="IPR008784">
    <property type="entry name" value="Podovirus_Gp16"/>
</dbReference>
<dbReference type="EMBL" id="VSSQ01001567">
    <property type="protein sequence ID" value="MPM09424.1"/>
    <property type="molecule type" value="Genomic_DNA"/>
</dbReference>
<reference evidence="1" key="1">
    <citation type="submission" date="2019-08" db="EMBL/GenBank/DDBJ databases">
        <authorList>
            <person name="Kucharzyk K."/>
            <person name="Murdoch R.W."/>
            <person name="Higgins S."/>
            <person name="Loffler F."/>
        </authorList>
    </citation>
    <scope>NUCLEOTIDE SEQUENCE</scope>
</reference>
<proteinExistence type="predicted"/>
<dbReference type="SUPFAM" id="SSF52540">
    <property type="entry name" value="P-loop containing nucleoside triphosphate hydrolases"/>
    <property type="match status" value="1"/>
</dbReference>
<dbReference type="InterPro" id="IPR027417">
    <property type="entry name" value="P-loop_NTPase"/>
</dbReference>
<dbReference type="Pfam" id="PF05894">
    <property type="entry name" value="Podovirus_Gp16"/>
    <property type="match status" value="1"/>
</dbReference>
<protein>
    <recommendedName>
        <fullName evidence="2">DNA encapsidation protein</fullName>
    </recommendedName>
</protein>
<sequence>MKNLSNSDNSIYYSSDELFSRQSKINFIMGERGNGKSFDAKKRMINNFLKKGEQSVYIRRRKTDIEEMKDHFFDDIAEFYPDTEFKVEGMYGYINGELAIIMVALSTSVKKKSTPFPRVTLLVFDEYIEPRNKFPNYLKEEMFTLWELIRTIVRKRENWRMMIIGNAISYVNPFFTFYNIQIRDNQQRFHPFKKKKDGSKYLITIELTETPEYREEFAKTDLAELIEGTSYGDYSMNAVAYEDNNNFILPERTGIHVPICSLYYQGREVGLWFNEQANVYCDDKIEVSSKEKYCILPEEFMEGYIGVKSMSKWQRRELYNAFSEGKMYFKDQEHKKLMTEIMRYI</sequence>
<comment type="caution">
    <text evidence="1">The sequence shown here is derived from an EMBL/GenBank/DDBJ whole genome shotgun (WGS) entry which is preliminary data.</text>
</comment>
<dbReference type="Gene3D" id="3.40.50.300">
    <property type="entry name" value="P-loop containing nucleotide triphosphate hydrolases"/>
    <property type="match status" value="1"/>
</dbReference>
<accession>A0A644X5J7</accession>
<gene>
    <name evidence="1" type="ORF">SDC9_55741</name>
</gene>